<accession>A0AAD8MMV2</accession>
<reference evidence="3" key="1">
    <citation type="submission" date="2023-02" db="EMBL/GenBank/DDBJ databases">
        <title>Genome of toxic invasive species Heracleum sosnowskyi carries increased number of genes despite the absence of recent whole-genome duplications.</title>
        <authorList>
            <person name="Schelkunov M."/>
            <person name="Shtratnikova V."/>
            <person name="Makarenko M."/>
            <person name="Klepikova A."/>
            <person name="Omelchenko D."/>
            <person name="Novikova G."/>
            <person name="Obukhova E."/>
            <person name="Bogdanov V."/>
            <person name="Penin A."/>
            <person name="Logacheva M."/>
        </authorList>
    </citation>
    <scope>NUCLEOTIDE SEQUENCE</scope>
    <source>
        <strain evidence="3">Hsosn_3</strain>
        <tissue evidence="3">Leaf</tissue>
    </source>
</reference>
<dbReference type="PANTHER" id="PTHR46033:SF8">
    <property type="entry name" value="PROTEIN MAINTENANCE OF MERISTEMS-LIKE"/>
    <property type="match status" value="1"/>
</dbReference>
<sequence length="298" mass="32498">MDPNNEMSMNPGPRDSYVLHLQSQHRSDVVWKAGGGDCQRSRKRDPTQNKFFKSIEGPVGECSITLHDVNVLLALRIDGDAVTGGDKIHCMYLPLIQDFGRCRTLAWGSAVLAFLYRELCKACKIGVRENVGCLILLQLWAWTRLSTLAPVPRGPSLENSVIWGDRPGPYGMRGVIDGDMSYIDSIVSNGRQLLQDQFTREFFQDFPIEDRREKETEMNKKSKKTGGNNVGDDGDIHLGDEGGFAGETSTHEHENEAETVAQHFATGASTTSAGSTTAVTTTAARASATATDNASSTA</sequence>
<evidence type="ECO:0000313" key="3">
    <source>
        <dbReference type="EMBL" id="KAK1377688.1"/>
    </source>
</evidence>
<evidence type="ECO:0000259" key="2">
    <source>
        <dbReference type="Pfam" id="PF10536"/>
    </source>
</evidence>
<reference evidence="3" key="2">
    <citation type="submission" date="2023-05" db="EMBL/GenBank/DDBJ databases">
        <authorList>
            <person name="Schelkunov M.I."/>
        </authorList>
    </citation>
    <scope>NUCLEOTIDE SEQUENCE</scope>
    <source>
        <strain evidence="3">Hsosn_3</strain>
        <tissue evidence="3">Leaf</tissue>
    </source>
</reference>
<gene>
    <name evidence="3" type="ORF">POM88_024432</name>
</gene>
<feature type="compositionally biased region" description="Low complexity" evidence="1">
    <location>
        <begin position="265"/>
        <end position="298"/>
    </location>
</feature>
<dbReference type="EMBL" id="JAUIZM010000006">
    <property type="protein sequence ID" value="KAK1377688.1"/>
    <property type="molecule type" value="Genomic_DNA"/>
</dbReference>
<dbReference type="PANTHER" id="PTHR46033">
    <property type="entry name" value="PROTEIN MAIN-LIKE 2"/>
    <property type="match status" value="1"/>
</dbReference>
<dbReference type="Proteomes" id="UP001237642">
    <property type="component" value="Unassembled WGS sequence"/>
</dbReference>
<organism evidence="3 4">
    <name type="scientific">Heracleum sosnowskyi</name>
    <dbReference type="NCBI Taxonomy" id="360622"/>
    <lineage>
        <taxon>Eukaryota</taxon>
        <taxon>Viridiplantae</taxon>
        <taxon>Streptophyta</taxon>
        <taxon>Embryophyta</taxon>
        <taxon>Tracheophyta</taxon>
        <taxon>Spermatophyta</taxon>
        <taxon>Magnoliopsida</taxon>
        <taxon>eudicotyledons</taxon>
        <taxon>Gunneridae</taxon>
        <taxon>Pentapetalae</taxon>
        <taxon>asterids</taxon>
        <taxon>campanulids</taxon>
        <taxon>Apiales</taxon>
        <taxon>Apiaceae</taxon>
        <taxon>Apioideae</taxon>
        <taxon>apioid superclade</taxon>
        <taxon>Tordylieae</taxon>
        <taxon>Tordyliinae</taxon>
        <taxon>Heracleum</taxon>
    </lineage>
</organism>
<comment type="caution">
    <text evidence="3">The sequence shown here is derived from an EMBL/GenBank/DDBJ whole genome shotgun (WGS) entry which is preliminary data.</text>
</comment>
<dbReference type="GO" id="GO:0010073">
    <property type="term" value="P:meristem maintenance"/>
    <property type="evidence" value="ECO:0007669"/>
    <property type="project" value="InterPro"/>
</dbReference>
<keyword evidence="4" id="KW-1185">Reference proteome</keyword>
<name>A0AAD8MMV2_9APIA</name>
<protein>
    <recommendedName>
        <fullName evidence="2">Aminotransferase-like plant mobile domain-containing protein</fullName>
    </recommendedName>
</protein>
<dbReference type="AlphaFoldDB" id="A0AAD8MMV2"/>
<feature type="domain" description="Aminotransferase-like plant mobile" evidence="2">
    <location>
        <begin position="85"/>
        <end position="150"/>
    </location>
</feature>
<dbReference type="InterPro" id="IPR044824">
    <property type="entry name" value="MAIN-like"/>
</dbReference>
<evidence type="ECO:0000256" key="1">
    <source>
        <dbReference type="SAM" id="MobiDB-lite"/>
    </source>
</evidence>
<feature type="compositionally biased region" description="Basic and acidic residues" evidence="1">
    <location>
        <begin position="209"/>
        <end position="220"/>
    </location>
</feature>
<feature type="region of interest" description="Disordered" evidence="1">
    <location>
        <begin position="209"/>
        <end position="298"/>
    </location>
</feature>
<proteinExistence type="predicted"/>
<dbReference type="InterPro" id="IPR019557">
    <property type="entry name" value="AminoTfrase-like_pln_mobile"/>
</dbReference>
<dbReference type="Pfam" id="PF10536">
    <property type="entry name" value="PMD"/>
    <property type="match status" value="1"/>
</dbReference>
<evidence type="ECO:0000313" key="4">
    <source>
        <dbReference type="Proteomes" id="UP001237642"/>
    </source>
</evidence>